<dbReference type="EMBL" id="FOQO01000015">
    <property type="protein sequence ID" value="SFJ87806.1"/>
    <property type="molecule type" value="Genomic_DNA"/>
</dbReference>
<dbReference type="AlphaFoldDB" id="A0A1I3V0C1"/>
<accession>A0A1I3V0C1</accession>
<name>A0A1I3V0C1_9SPHI</name>
<evidence type="ECO:0000313" key="2">
    <source>
        <dbReference type="Proteomes" id="UP000198670"/>
    </source>
</evidence>
<proteinExistence type="predicted"/>
<reference evidence="1 2" key="1">
    <citation type="submission" date="2016-10" db="EMBL/GenBank/DDBJ databases">
        <authorList>
            <person name="de Groot N.N."/>
        </authorList>
    </citation>
    <scope>NUCLEOTIDE SEQUENCE [LARGE SCALE GENOMIC DNA]</scope>
    <source>
        <strain evidence="1 2">RK1</strain>
    </source>
</reference>
<dbReference type="Proteomes" id="UP000198670">
    <property type="component" value="Unassembled WGS sequence"/>
</dbReference>
<protein>
    <submittedName>
        <fullName evidence="1">Uncharacterized protein</fullName>
    </submittedName>
</protein>
<evidence type="ECO:0000313" key="1">
    <source>
        <dbReference type="EMBL" id="SFJ87806.1"/>
    </source>
</evidence>
<organism evidence="1 2">
    <name type="scientific">Parapedobacter indicus</name>
    <dbReference type="NCBI Taxonomy" id="1477437"/>
    <lineage>
        <taxon>Bacteria</taxon>
        <taxon>Pseudomonadati</taxon>
        <taxon>Bacteroidota</taxon>
        <taxon>Sphingobacteriia</taxon>
        <taxon>Sphingobacteriales</taxon>
        <taxon>Sphingobacteriaceae</taxon>
        <taxon>Parapedobacter</taxon>
    </lineage>
</organism>
<keyword evidence="2" id="KW-1185">Reference proteome</keyword>
<gene>
    <name evidence="1" type="ORF">SAMN05444682_115104</name>
</gene>
<dbReference type="STRING" id="1477437.SAMN05444682_115104"/>
<sequence>MTNKASKFSLSIVTTEINIKVTEEDMTRELVKEIENTYITPDEIIEITPALSQTDN</sequence>